<name>A0A0A9F5D9_ARUDO</name>
<reference evidence="1" key="2">
    <citation type="journal article" date="2015" name="Data Brief">
        <title>Shoot transcriptome of the giant reed, Arundo donax.</title>
        <authorList>
            <person name="Barrero R.A."/>
            <person name="Guerrero F.D."/>
            <person name="Moolhuijzen P."/>
            <person name="Goolsby J.A."/>
            <person name="Tidwell J."/>
            <person name="Bellgard S.E."/>
            <person name="Bellgard M.I."/>
        </authorList>
    </citation>
    <scope>NUCLEOTIDE SEQUENCE</scope>
    <source>
        <tissue evidence="1">Shoot tissue taken approximately 20 cm above the soil surface</tissue>
    </source>
</reference>
<dbReference type="EMBL" id="GBRH01190354">
    <property type="protein sequence ID" value="JAE07542.1"/>
    <property type="molecule type" value="Transcribed_RNA"/>
</dbReference>
<evidence type="ECO:0000313" key="1">
    <source>
        <dbReference type="EMBL" id="JAE07542.1"/>
    </source>
</evidence>
<accession>A0A0A9F5D9</accession>
<dbReference type="AlphaFoldDB" id="A0A0A9F5D9"/>
<reference evidence="1" key="1">
    <citation type="submission" date="2014-09" db="EMBL/GenBank/DDBJ databases">
        <authorList>
            <person name="Magalhaes I.L.F."/>
            <person name="Oliveira U."/>
            <person name="Santos F.R."/>
            <person name="Vidigal T.H.D.A."/>
            <person name="Brescovit A.D."/>
            <person name="Santos A.J."/>
        </authorList>
    </citation>
    <scope>NUCLEOTIDE SEQUENCE</scope>
    <source>
        <tissue evidence="1">Shoot tissue taken approximately 20 cm above the soil surface</tissue>
    </source>
</reference>
<organism evidence="1">
    <name type="scientific">Arundo donax</name>
    <name type="common">Giant reed</name>
    <name type="synonym">Donax arundinaceus</name>
    <dbReference type="NCBI Taxonomy" id="35708"/>
    <lineage>
        <taxon>Eukaryota</taxon>
        <taxon>Viridiplantae</taxon>
        <taxon>Streptophyta</taxon>
        <taxon>Embryophyta</taxon>
        <taxon>Tracheophyta</taxon>
        <taxon>Spermatophyta</taxon>
        <taxon>Magnoliopsida</taxon>
        <taxon>Liliopsida</taxon>
        <taxon>Poales</taxon>
        <taxon>Poaceae</taxon>
        <taxon>PACMAD clade</taxon>
        <taxon>Arundinoideae</taxon>
        <taxon>Arundineae</taxon>
        <taxon>Arundo</taxon>
    </lineage>
</organism>
<protein>
    <submittedName>
        <fullName evidence="1">Uncharacterized protein</fullName>
    </submittedName>
</protein>
<sequence>MSPVPEGSRAAATACLAVLRAQSTCSSRQTSPPKSLTGNAATLPTAYTEASLVCMRPFSLMPPFSMASWPSKSAVLARAPMPTTTMSAGRRLPSRRIAAVTFPDETSKDETTVPLMKLTPFEG</sequence>
<proteinExistence type="predicted"/>